<dbReference type="InterPro" id="IPR015422">
    <property type="entry name" value="PyrdxlP-dep_Trfase_small"/>
</dbReference>
<reference evidence="4 5" key="1">
    <citation type="submission" date="2020-07" db="EMBL/GenBank/DDBJ databases">
        <title>Gai3-2, isolated from salt lake.</title>
        <authorList>
            <person name="Cui H."/>
            <person name="Shi X."/>
        </authorList>
    </citation>
    <scope>NUCLEOTIDE SEQUENCE [LARGE SCALE GENOMIC DNA]</scope>
    <source>
        <strain evidence="4 5">Gai3-2</strain>
    </source>
</reference>
<dbReference type="GO" id="GO:0030170">
    <property type="term" value="F:pyridoxal phosphate binding"/>
    <property type="evidence" value="ECO:0007669"/>
    <property type="project" value="InterPro"/>
</dbReference>
<keyword evidence="1 4" id="KW-0032">Aminotransferase</keyword>
<dbReference type="Pfam" id="PF00155">
    <property type="entry name" value="Aminotran_1_2"/>
    <property type="match status" value="1"/>
</dbReference>
<dbReference type="GO" id="GO:0008483">
    <property type="term" value="F:transaminase activity"/>
    <property type="evidence" value="ECO:0007669"/>
    <property type="project" value="UniProtKB-KW"/>
</dbReference>
<keyword evidence="1 4" id="KW-0808">Transferase</keyword>
<dbReference type="Gene3D" id="3.40.640.10">
    <property type="entry name" value="Type I PLP-dependent aspartate aminotransferase-like (Major domain)"/>
    <property type="match status" value="1"/>
</dbReference>
<evidence type="ECO:0000313" key="4">
    <source>
        <dbReference type="EMBL" id="QLG26889.1"/>
    </source>
</evidence>
<dbReference type="InterPro" id="IPR015424">
    <property type="entry name" value="PyrdxlP-dep_Trfase"/>
</dbReference>
<organism evidence="4 5">
    <name type="scientific">Halorarum halophilum</name>
    <dbReference type="NCBI Taxonomy" id="2743090"/>
    <lineage>
        <taxon>Archaea</taxon>
        <taxon>Methanobacteriati</taxon>
        <taxon>Methanobacteriota</taxon>
        <taxon>Stenosarchaea group</taxon>
        <taxon>Halobacteria</taxon>
        <taxon>Halobacteriales</taxon>
        <taxon>Haloferacaceae</taxon>
        <taxon>Halorarum</taxon>
    </lineage>
</organism>
<feature type="domain" description="Aminotransferase class I/classII large" evidence="3">
    <location>
        <begin position="62"/>
        <end position="366"/>
    </location>
</feature>
<evidence type="ECO:0000259" key="3">
    <source>
        <dbReference type="Pfam" id="PF00155"/>
    </source>
</evidence>
<dbReference type="RefSeq" id="WP_179168464.1">
    <property type="nucleotide sequence ID" value="NZ_CP058529.1"/>
</dbReference>
<dbReference type="PANTHER" id="PTHR43510:SF1">
    <property type="entry name" value="AMINOTRANSFERASE FUNCTION, HYPOTHETICAL (EUROFUNG)"/>
    <property type="match status" value="1"/>
</dbReference>
<dbReference type="GeneID" id="56028115"/>
<dbReference type="InterPro" id="IPR004839">
    <property type="entry name" value="Aminotransferase_I/II_large"/>
</dbReference>
<sequence length="374" mass="40100">MFPPLPYLEWIDGRPSAARHDLTSSDLRRDQPNSVSDAVPPRLADLPVSDDGTPLVEFVAAEYDVDPSSVVLAAGATHANFLAAATAHALAVERGNAADPTPRALVEVPGYGPLVETPRALGMRADRFRRPLPEASIDRARVEAAIHEPALERQFTHLTITNRHNPTGALTTRRELKRLAKVTRENEGYLIVDEVYAPYVAEADGDAGFGGPTGAGLRGVVSVGSLTKFHGLSGLRVGWLIAPERFARRAEQVRHHVPALAGPSVALARRFFANRDELVAEARDHCAANHELLADFADARSDLIGPVAEGCPFAFLSHESADGDAVAEAAWEDDVLVVPGRFFGERDWFRVALGNGPDDSAEALDALGSVLDGL</sequence>
<comment type="cofactor">
    <cofactor evidence="1">
        <name>pyridoxal 5'-phosphate</name>
        <dbReference type="ChEBI" id="CHEBI:597326"/>
    </cofactor>
</comment>
<dbReference type="PANTHER" id="PTHR43510">
    <property type="entry name" value="AMINOTRANSFERASE FUNCTION, HYPOTHETICAL (EUROFUNG)"/>
    <property type="match status" value="1"/>
</dbReference>
<proteinExistence type="inferred from homology"/>
<keyword evidence="5" id="KW-1185">Reference proteome</keyword>
<dbReference type="SUPFAM" id="SSF53383">
    <property type="entry name" value="PLP-dependent transferases"/>
    <property type="match status" value="1"/>
</dbReference>
<dbReference type="KEGG" id="halg:HUG10_04740"/>
<feature type="region of interest" description="Disordered" evidence="2">
    <location>
        <begin position="21"/>
        <end position="48"/>
    </location>
</feature>
<dbReference type="EMBL" id="CP058529">
    <property type="protein sequence ID" value="QLG26889.1"/>
    <property type="molecule type" value="Genomic_DNA"/>
</dbReference>
<evidence type="ECO:0000256" key="2">
    <source>
        <dbReference type="SAM" id="MobiDB-lite"/>
    </source>
</evidence>
<dbReference type="InterPro" id="IPR015421">
    <property type="entry name" value="PyrdxlP-dep_Trfase_major"/>
</dbReference>
<gene>
    <name evidence="4" type="ORF">HUG10_04740</name>
</gene>
<dbReference type="PROSITE" id="PS00105">
    <property type="entry name" value="AA_TRANSFER_CLASS_1"/>
    <property type="match status" value="1"/>
</dbReference>
<dbReference type="EC" id="2.6.1.-" evidence="1"/>
<dbReference type="AlphaFoldDB" id="A0A7D5GWG5"/>
<evidence type="ECO:0000313" key="5">
    <source>
        <dbReference type="Proteomes" id="UP000509750"/>
    </source>
</evidence>
<comment type="similarity">
    <text evidence="1">Belongs to the class-I pyridoxal-phosphate-dependent aminotransferase family.</text>
</comment>
<dbReference type="CDD" id="cd00609">
    <property type="entry name" value="AAT_like"/>
    <property type="match status" value="1"/>
</dbReference>
<dbReference type="Gene3D" id="3.90.1150.10">
    <property type="entry name" value="Aspartate Aminotransferase, domain 1"/>
    <property type="match status" value="1"/>
</dbReference>
<accession>A0A7D5GWG5</accession>
<protein>
    <recommendedName>
        <fullName evidence="1">Aminotransferase</fullName>
        <ecNumber evidence="1">2.6.1.-</ecNumber>
    </recommendedName>
</protein>
<name>A0A7D5GWG5_9EURY</name>
<dbReference type="InterPro" id="IPR004838">
    <property type="entry name" value="NHTrfase_class1_PyrdxlP-BS"/>
</dbReference>
<feature type="compositionally biased region" description="Basic and acidic residues" evidence="2">
    <location>
        <begin position="21"/>
        <end position="31"/>
    </location>
</feature>
<dbReference type="Proteomes" id="UP000509750">
    <property type="component" value="Chromosome"/>
</dbReference>
<evidence type="ECO:0000256" key="1">
    <source>
        <dbReference type="RuleBase" id="RU000481"/>
    </source>
</evidence>
<dbReference type="OrthoDB" id="33635at2157"/>